<feature type="region of interest" description="Disordered" evidence="1">
    <location>
        <begin position="1"/>
        <end position="34"/>
    </location>
</feature>
<sequence length="105" mass="12444">MTLTTKKKKIKKTIKRRVENETNTSRYRSTDRRQHVKELNRIRKTGPKKLLYLAFIMGAQNRQEFIQRGVRGLAEERKNRTQSECGDSNSERRVSFLFNFHALCA</sequence>
<dbReference type="EMBL" id="BPLR01013441">
    <property type="protein sequence ID" value="GIY61227.1"/>
    <property type="molecule type" value="Genomic_DNA"/>
</dbReference>
<gene>
    <name evidence="2" type="ORF">CEXT_723381</name>
</gene>
<comment type="caution">
    <text evidence="2">The sequence shown here is derived from an EMBL/GenBank/DDBJ whole genome shotgun (WGS) entry which is preliminary data.</text>
</comment>
<name>A0AAV4UTU6_CAEEX</name>
<evidence type="ECO:0000313" key="2">
    <source>
        <dbReference type="EMBL" id="GIY61227.1"/>
    </source>
</evidence>
<feature type="compositionally biased region" description="Basic residues" evidence="1">
    <location>
        <begin position="1"/>
        <end position="15"/>
    </location>
</feature>
<evidence type="ECO:0000256" key="1">
    <source>
        <dbReference type="SAM" id="MobiDB-lite"/>
    </source>
</evidence>
<reference evidence="2 3" key="1">
    <citation type="submission" date="2021-06" db="EMBL/GenBank/DDBJ databases">
        <title>Caerostris extrusa draft genome.</title>
        <authorList>
            <person name="Kono N."/>
            <person name="Arakawa K."/>
        </authorList>
    </citation>
    <scope>NUCLEOTIDE SEQUENCE [LARGE SCALE GENOMIC DNA]</scope>
</reference>
<accession>A0AAV4UTU6</accession>
<keyword evidence="3" id="KW-1185">Reference proteome</keyword>
<dbReference type="AlphaFoldDB" id="A0AAV4UTU6"/>
<proteinExistence type="predicted"/>
<evidence type="ECO:0000313" key="3">
    <source>
        <dbReference type="Proteomes" id="UP001054945"/>
    </source>
</evidence>
<organism evidence="2 3">
    <name type="scientific">Caerostris extrusa</name>
    <name type="common">Bark spider</name>
    <name type="synonym">Caerostris bankana</name>
    <dbReference type="NCBI Taxonomy" id="172846"/>
    <lineage>
        <taxon>Eukaryota</taxon>
        <taxon>Metazoa</taxon>
        <taxon>Ecdysozoa</taxon>
        <taxon>Arthropoda</taxon>
        <taxon>Chelicerata</taxon>
        <taxon>Arachnida</taxon>
        <taxon>Araneae</taxon>
        <taxon>Araneomorphae</taxon>
        <taxon>Entelegynae</taxon>
        <taxon>Araneoidea</taxon>
        <taxon>Araneidae</taxon>
        <taxon>Caerostris</taxon>
    </lineage>
</organism>
<protein>
    <submittedName>
        <fullName evidence="2">Uncharacterized protein</fullName>
    </submittedName>
</protein>
<dbReference type="Proteomes" id="UP001054945">
    <property type="component" value="Unassembled WGS sequence"/>
</dbReference>